<dbReference type="InterPro" id="IPR018060">
    <property type="entry name" value="HTH_AraC"/>
</dbReference>
<reference evidence="5 6" key="1">
    <citation type="submission" date="2019-01" db="EMBL/GenBank/DDBJ databases">
        <title>Draft genome sequence of Cellulomonas takizawaensis strain TKZ-21.</title>
        <authorList>
            <person name="Yamamura H."/>
            <person name="Hayashi T."/>
            <person name="Hamada M."/>
            <person name="Serisawa Y."/>
            <person name="Matsuyama K."/>
            <person name="Nakagawa Y."/>
            <person name="Otoguro M."/>
            <person name="Yanagida F."/>
            <person name="Hayakawa M."/>
        </authorList>
    </citation>
    <scope>NUCLEOTIDE SEQUENCE [LARGE SCALE GENOMIC DNA]</scope>
    <source>
        <strain evidence="5 6">NBRC12680</strain>
    </source>
</reference>
<sequence length="336" mass="36180">MLRSVAAVVLPNTAPFELGVTYEVFGIDRTDTGGPRFDFTVCTPEPGLVTTKGGFSLLVEQGLEATEDVDLVVIPAYGDPTNPVPESVLDVLRRAHARGAWIMSICSGAFALGDAGLLDGRRCTTHWMYTDELARRFPAAQIDPAVLYVDDDRVITSAGTAAGIDACLHLVRSELGAAMASAVARRMVVPPHRDGGQAQYVDTPLPCDADTLAPLLAWMVENLEQDLTVPDLAARAFVSERTFARRFKAETGTTPAAWITRQRLVRAQEMLERSDASVEEIARLCGFGTAAVLRHHFARTLGTSPQAYRRTFACVDLPADGPDARTAADRVGVPVS</sequence>
<gene>
    <name evidence="5" type="ORF">CBZ_28420</name>
</gene>
<name>A0A402DUN3_9CELL</name>
<organism evidence="5 6">
    <name type="scientific">Cellulomonas biazotea</name>
    <dbReference type="NCBI Taxonomy" id="1709"/>
    <lineage>
        <taxon>Bacteria</taxon>
        <taxon>Bacillati</taxon>
        <taxon>Actinomycetota</taxon>
        <taxon>Actinomycetes</taxon>
        <taxon>Micrococcales</taxon>
        <taxon>Cellulomonadaceae</taxon>
        <taxon>Cellulomonas</taxon>
    </lineage>
</organism>
<dbReference type="PROSITE" id="PS00041">
    <property type="entry name" value="HTH_ARAC_FAMILY_1"/>
    <property type="match status" value="1"/>
</dbReference>
<evidence type="ECO:0000256" key="1">
    <source>
        <dbReference type="ARBA" id="ARBA00023015"/>
    </source>
</evidence>
<dbReference type="InterPro" id="IPR018062">
    <property type="entry name" value="HTH_AraC-typ_CS"/>
</dbReference>
<dbReference type="GO" id="GO:0003700">
    <property type="term" value="F:DNA-binding transcription factor activity"/>
    <property type="evidence" value="ECO:0007669"/>
    <property type="project" value="InterPro"/>
</dbReference>
<dbReference type="Gene3D" id="3.40.50.880">
    <property type="match status" value="1"/>
</dbReference>
<evidence type="ECO:0000259" key="4">
    <source>
        <dbReference type="PROSITE" id="PS01124"/>
    </source>
</evidence>
<dbReference type="AlphaFoldDB" id="A0A402DUN3"/>
<dbReference type="CDD" id="cd03137">
    <property type="entry name" value="GATase1_AraC_1"/>
    <property type="match status" value="1"/>
</dbReference>
<evidence type="ECO:0000256" key="3">
    <source>
        <dbReference type="ARBA" id="ARBA00023163"/>
    </source>
</evidence>
<keyword evidence="6" id="KW-1185">Reference proteome</keyword>
<dbReference type="PROSITE" id="PS01124">
    <property type="entry name" value="HTH_ARAC_FAMILY_2"/>
    <property type="match status" value="1"/>
</dbReference>
<dbReference type="InterPro" id="IPR029062">
    <property type="entry name" value="Class_I_gatase-like"/>
</dbReference>
<dbReference type="PANTHER" id="PTHR43130">
    <property type="entry name" value="ARAC-FAMILY TRANSCRIPTIONAL REGULATOR"/>
    <property type="match status" value="1"/>
</dbReference>
<dbReference type="SUPFAM" id="SSF46689">
    <property type="entry name" value="Homeodomain-like"/>
    <property type="match status" value="2"/>
</dbReference>
<dbReference type="Proteomes" id="UP000289954">
    <property type="component" value="Unassembled WGS sequence"/>
</dbReference>
<evidence type="ECO:0000256" key="2">
    <source>
        <dbReference type="ARBA" id="ARBA00023125"/>
    </source>
</evidence>
<evidence type="ECO:0000313" key="6">
    <source>
        <dbReference type="Proteomes" id="UP000289954"/>
    </source>
</evidence>
<accession>A0A402DUN3</accession>
<protein>
    <submittedName>
        <fullName evidence="5">AraC family transcriptional regulator</fullName>
    </submittedName>
</protein>
<dbReference type="EMBL" id="BIMR01000250">
    <property type="protein sequence ID" value="GCE77786.1"/>
    <property type="molecule type" value="Genomic_DNA"/>
</dbReference>
<feature type="domain" description="HTH araC/xylS-type" evidence="4">
    <location>
        <begin position="213"/>
        <end position="311"/>
    </location>
</feature>
<keyword evidence="1" id="KW-0805">Transcription regulation</keyword>
<dbReference type="Gene3D" id="1.10.10.60">
    <property type="entry name" value="Homeodomain-like"/>
    <property type="match status" value="1"/>
</dbReference>
<dbReference type="Pfam" id="PF12833">
    <property type="entry name" value="HTH_18"/>
    <property type="match status" value="1"/>
</dbReference>
<dbReference type="Pfam" id="PF01965">
    <property type="entry name" value="DJ-1_PfpI"/>
    <property type="match status" value="1"/>
</dbReference>
<dbReference type="PANTHER" id="PTHR43130:SF3">
    <property type="entry name" value="HTH-TYPE TRANSCRIPTIONAL REGULATOR RV1931C"/>
    <property type="match status" value="1"/>
</dbReference>
<dbReference type="SUPFAM" id="SSF52317">
    <property type="entry name" value="Class I glutamine amidotransferase-like"/>
    <property type="match status" value="1"/>
</dbReference>
<dbReference type="InterPro" id="IPR009057">
    <property type="entry name" value="Homeodomain-like_sf"/>
</dbReference>
<keyword evidence="2" id="KW-0238">DNA-binding</keyword>
<dbReference type="GO" id="GO:0043565">
    <property type="term" value="F:sequence-specific DNA binding"/>
    <property type="evidence" value="ECO:0007669"/>
    <property type="project" value="InterPro"/>
</dbReference>
<dbReference type="InterPro" id="IPR052158">
    <property type="entry name" value="INH-QAR"/>
</dbReference>
<comment type="caution">
    <text evidence="5">The sequence shown here is derived from an EMBL/GenBank/DDBJ whole genome shotgun (WGS) entry which is preliminary data.</text>
</comment>
<dbReference type="SMART" id="SM00342">
    <property type="entry name" value="HTH_ARAC"/>
    <property type="match status" value="1"/>
</dbReference>
<dbReference type="RefSeq" id="WP_246013461.1">
    <property type="nucleotide sequence ID" value="NZ_BIMR01000250.1"/>
</dbReference>
<proteinExistence type="predicted"/>
<dbReference type="InterPro" id="IPR002818">
    <property type="entry name" value="DJ-1/PfpI"/>
</dbReference>
<evidence type="ECO:0000313" key="5">
    <source>
        <dbReference type="EMBL" id="GCE77786.1"/>
    </source>
</evidence>
<keyword evidence="3" id="KW-0804">Transcription</keyword>